<evidence type="ECO:0000313" key="4">
    <source>
        <dbReference type="Proteomes" id="UP000229894"/>
    </source>
</evidence>
<keyword evidence="1" id="KW-1133">Transmembrane helix</keyword>
<evidence type="ECO:0000256" key="1">
    <source>
        <dbReference type="SAM" id="Phobius"/>
    </source>
</evidence>
<dbReference type="Proteomes" id="UP000229894">
    <property type="component" value="Unassembled WGS sequence"/>
</dbReference>
<evidence type="ECO:0000259" key="2">
    <source>
        <dbReference type="Pfam" id="PF14402"/>
    </source>
</evidence>
<proteinExistence type="predicted"/>
<feature type="transmembrane region" description="Helical" evidence="1">
    <location>
        <begin position="178"/>
        <end position="198"/>
    </location>
</feature>
<accession>A0A2M7BUM9</accession>
<feature type="transmembrane region" description="Helical" evidence="1">
    <location>
        <begin position="12"/>
        <end position="31"/>
    </location>
</feature>
<evidence type="ECO:0000313" key="3">
    <source>
        <dbReference type="EMBL" id="PIV10235.1"/>
    </source>
</evidence>
<dbReference type="EMBL" id="PEUX01000033">
    <property type="protein sequence ID" value="PIV10235.1"/>
    <property type="molecule type" value="Genomic_DNA"/>
</dbReference>
<feature type="transmembrane region" description="Helical" evidence="1">
    <location>
        <begin position="62"/>
        <end position="81"/>
    </location>
</feature>
<feature type="transmembrane region" description="Helical" evidence="1">
    <location>
        <begin position="93"/>
        <end position="112"/>
    </location>
</feature>
<dbReference type="Pfam" id="PF14402">
    <property type="entry name" value="7TM_transglut"/>
    <property type="match status" value="1"/>
</dbReference>
<comment type="caution">
    <text evidence="3">The sequence shown here is derived from an EMBL/GenBank/DDBJ whole genome shotgun (WGS) entry which is preliminary data.</text>
</comment>
<protein>
    <recommendedName>
        <fullName evidence="2">7 transmembrane helices usually fused to an inactive transglutaminase domain-containing protein</fullName>
    </recommendedName>
</protein>
<feature type="transmembrane region" description="Helical" evidence="1">
    <location>
        <begin position="149"/>
        <end position="166"/>
    </location>
</feature>
<name>A0A2M7BUM9_9BACT</name>
<sequence>MFPTIEYMIAQGVPQETIVLLLMLPIVATVIAFARQVIGIKGFGIYIPLIVSLAFLATGLKYGLALFITVLLVGTLTRLLVKRFRLLYLPRMAVVLTAVALGILLLLLAGAYTDRQGLIATSIFAILIMGTLVEKFITVQIEQGARGAIILTSETLFLSIVCYWIASWPWLQNQVLVYPLWFVLGVIIINIFLGRWTGLRLSEYWRFREVIKRVELPEKK</sequence>
<keyword evidence="1" id="KW-0472">Membrane</keyword>
<dbReference type="InterPro" id="IPR025840">
    <property type="entry name" value="7TM_transglut"/>
</dbReference>
<feature type="domain" description="7 transmembrane helices usually fused to an inactive transglutaminase" evidence="2">
    <location>
        <begin position="15"/>
        <end position="210"/>
    </location>
</feature>
<organism evidence="3 4">
    <name type="scientific">Candidatus Portnoybacteria bacterium CG03_land_8_20_14_0_80_41_10</name>
    <dbReference type="NCBI Taxonomy" id="1974808"/>
    <lineage>
        <taxon>Bacteria</taxon>
        <taxon>Candidatus Portnoyibacteriota</taxon>
    </lineage>
</organism>
<feature type="transmembrane region" description="Helical" evidence="1">
    <location>
        <begin position="118"/>
        <end position="137"/>
    </location>
</feature>
<gene>
    <name evidence="3" type="ORF">COS49_01485</name>
</gene>
<dbReference type="AlphaFoldDB" id="A0A2M7BUM9"/>
<reference evidence="4" key="1">
    <citation type="submission" date="2017-09" db="EMBL/GenBank/DDBJ databases">
        <title>Depth-based differentiation of microbial function through sediment-hosted aquifers and enrichment of novel symbionts in the deep terrestrial subsurface.</title>
        <authorList>
            <person name="Probst A.J."/>
            <person name="Ladd B."/>
            <person name="Jarett J.K."/>
            <person name="Geller-Mcgrath D.E."/>
            <person name="Sieber C.M.K."/>
            <person name="Emerson J.B."/>
            <person name="Anantharaman K."/>
            <person name="Thomas B.C."/>
            <person name="Malmstrom R."/>
            <person name="Stieglmeier M."/>
            <person name="Klingl A."/>
            <person name="Woyke T."/>
            <person name="Ryan C.M."/>
            <person name="Banfield J.F."/>
        </authorList>
    </citation>
    <scope>NUCLEOTIDE SEQUENCE [LARGE SCALE GENOMIC DNA]</scope>
</reference>
<keyword evidence="1" id="KW-0812">Transmembrane</keyword>